<dbReference type="AlphaFoldDB" id="A0A0V8GJL4"/>
<dbReference type="GO" id="GO:0043190">
    <property type="term" value="C:ATP-binding cassette (ABC) transporter complex"/>
    <property type="evidence" value="ECO:0007669"/>
    <property type="project" value="InterPro"/>
</dbReference>
<dbReference type="InterPro" id="IPR039424">
    <property type="entry name" value="SBP_5"/>
</dbReference>
<proteinExistence type="inferred from homology"/>
<dbReference type="Pfam" id="PF00496">
    <property type="entry name" value="SBP_bac_5"/>
    <property type="match status" value="1"/>
</dbReference>
<dbReference type="OrthoDB" id="9801912at2"/>
<protein>
    <submittedName>
        <fullName evidence="8">Peptide ABC transporter substrate-binding protein</fullName>
    </submittedName>
</protein>
<dbReference type="FunFam" id="3.90.76.10:FF:000001">
    <property type="entry name" value="Oligopeptide ABC transporter substrate-binding protein"/>
    <property type="match status" value="1"/>
</dbReference>
<evidence type="ECO:0000313" key="10">
    <source>
        <dbReference type="Proteomes" id="UP000053797"/>
    </source>
</evidence>
<evidence type="ECO:0000256" key="1">
    <source>
        <dbReference type="ARBA" id="ARBA00004196"/>
    </source>
</evidence>
<evidence type="ECO:0000256" key="5">
    <source>
        <dbReference type="ARBA" id="ARBA00022856"/>
    </source>
</evidence>
<dbReference type="RefSeq" id="WP_058264767.1">
    <property type="nucleotide sequence ID" value="NZ_FMYN01000001.1"/>
</dbReference>
<feature type="signal peptide" evidence="6">
    <location>
        <begin position="1"/>
        <end position="21"/>
    </location>
</feature>
<keyword evidence="3" id="KW-0813">Transport</keyword>
<dbReference type="Proteomes" id="UP000053797">
    <property type="component" value="Unassembled WGS sequence"/>
</dbReference>
<feature type="chain" id="PRO_5039582188" evidence="6">
    <location>
        <begin position="22"/>
        <end position="547"/>
    </location>
</feature>
<dbReference type="InterPro" id="IPR030678">
    <property type="entry name" value="Peptide/Ni-bd"/>
</dbReference>
<evidence type="ECO:0000256" key="3">
    <source>
        <dbReference type="ARBA" id="ARBA00022448"/>
    </source>
</evidence>
<evidence type="ECO:0000256" key="2">
    <source>
        <dbReference type="ARBA" id="ARBA00005695"/>
    </source>
</evidence>
<keyword evidence="5" id="KW-0571">Peptide transport</keyword>
<dbReference type="GO" id="GO:0030288">
    <property type="term" value="C:outer membrane-bounded periplasmic space"/>
    <property type="evidence" value="ECO:0007669"/>
    <property type="project" value="UniProtKB-ARBA"/>
</dbReference>
<dbReference type="Gene3D" id="3.40.190.10">
    <property type="entry name" value="Periplasmic binding protein-like II"/>
    <property type="match status" value="1"/>
</dbReference>
<dbReference type="PANTHER" id="PTHR30290">
    <property type="entry name" value="PERIPLASMIC BINDING COMPONENT OF ABC TRANSPORTER"/>
    <property type="match status" value="1"/>
</dbReference>
<evidence type="ECO:0000256" key="4">
    <source>
        <dbReference type="ARBA" id="ARBA00022729"/>
    </source>
</evidence>
<dbReference type="FunFam" id="3.10.105.10:FF:000001">
    <property type="entry name" value="Oligopeptide ABC transporter, oligopeptide-binding protein"/>
    <property type="match status" value="1"/>
</dbReference>
<sequence length="547" mass="61419">MKKKSFALATSVALVSSAFLAACSTTDSGDKSGDTGSSKKSSEQTLNLIETADIPTLNPTTSTDSVSFNVLNNTMEGLYRLDDKQQPTPGIAESHKVSDDKLTYTFKLRDAKWSDGTPLTAKDFEYAWKEVLNPENASQYAYVFYNIEGAEEYNTKKGDRDAVGVKAVDDKTLEVKLKAPADYFLGLTGFGPFMPKSEELSKKIGKDFGSTADKSLYNGPFKLTEWTREQGWKMVKNDNYWDKDAVKLKTINVKVVKETATGVNLYEKGDIDRTGLTSEFVAQYKDNKEFKTKGESTIFYLYLNTKVKALDNEKIRRAIDMGYNKKGITDVILANGSLPANYLVPKDFAKDADGKDFRDKYPGFNEYNADEAKKLWEEGLKEIGQKSVDLELLNYDSDDSKKIGEFLKGELEKNLPGMKVTIKQQPFKNKLDLENKGDFEFSVAGWGPDYQDPMTFLDLFVTGGPYNRGKWSNEEYDKLIKDAQTQTDAAKRWSELQEAEKILLDSAAISPVYQRGRAFLVKPYVKGVVEHNFGADFSYKWASIEGK</sequence>
<keyword evidence="5" id="KW-0653">Protein transport</keyword>
<accession>A0A0V8GJL4</accession>
<dbReference type="GO" id="GO:1904680">
    <property type="term" value="F:peptide transmembrane transporter activity"/>
    <property type="evidence" value="ECO:0007669"/>
    <property type="project" value="TreeGrafter"/>
</dbReference>
<organism evidence="8 10">
    <name type="scientific">Exiguobacterium indicum</name>
    <dbReference type="NCBI Taxonomy" id="296995"/>
    <lineage>
        <taxon>Bacteria</taxon>
        <taxon>Bacillati</taxon>
        <taxon>Bacillota</taxon>
        <taxon>Bacilli</taxon>
        <taxon>Bacillales</taxon>
        <taxon>Bacillales Family XII. Incertae Sedis</taxon>
        <taxon>Exiguobacterium</taxon>
    </lineage>
</organism>
<dbReference type="GO" id="GO:0015833">
    <property type="term" value="P:peptide transport"/>
    <property type="evidence" value="ECO:0007669"/>
    <property type="project" value="UniProtKB-KW"/>
</dbReference>
<dbReference type="InterPro" id="IPR000914">
    <property type="entry name" value="SBP_5_dom"/>
</dbReference>
<dbReference type="PANTHER" id="PTHR30290:SF10">
    <property type="entry name" value="PERIPLASMIC OLIGOPEPTIDE-BINDING PROTEIN-RELATED"/>
    <property type="match status" value="1"/>
</dbReference>
<reference evidence="8 10" key="1">
    <citation type="journal article" date="2015" name="Int. J. Syst. Evol. Microbiol.">
        <title>Exiguobacterium enclense sp. nov., isolated from sediment.</title>
        <authorList>
            <person name="Dastager S.G."/>
            <person name="Mawlankar R."/>
            <person name="Sonalkar V.V."/>
            <person name="Thorat M.N."/>
            <person name="Mual P."/>
            <person name="Verma A."/>
            <person name="Krishnamurthi S."/>
            <person name="Tang S.K."/>
            <person name="Li W.J."/>
        </authorList>
    </citation>
    <scope>NUCLEOTIDE SEQUENCE [LARGE SCALE GENOMIC DNA]</scope>
    <source>
        <strain evidence="8 10">NIO-1109</strain>
    </source>
</reference>
<name>A0A0V8GJL4_9BACL</name>
<reference evidence="9 11" key="2">
    <citation type="journal article" date="2016" name="Front. Microbiol.">
        <title>Genomic Resource of Rice Seed Associated Bacteria.</title>
        <authorList>
            <person name="Midha S."/>
            <person name="Bansal K."/>
            <person name="Sharma S."/>
            <person name="Kumar N."/>
            <person name="Patil P.P."/>
            <person name="Chaudhry V."/>
            <person name="Patil P.B."/>
        </authorList>
    </citation>
    <scope>NUCLEOTIDE SEQUENCE [LARGE SCALE GENOMIC DNA]</scope>
    <source>
        <strain evidence="9 11">RSA11</strain>
    </source>
</reference>
<dbReference type="PROSITE" id="PS51257">
    <property type="entry name" value="PROKAR_LIPOPROTEIN"/>
    <property type="match status" value="1"/>
</dbReference>
<dbReference type="Gene3D" id="3.10.105.10">
    <property type="entry name" value="Dipeptide-binding Protein, Domain 3"/>
    <property type="match status" value="1"/>
</dbReference>
<dbReference type="EMBL" id="LNQL01000001">
    <property type="protein sequence ID" value="KSU50467.1"/>
    <property type="molecule type" value="Genomic_DNA"/>
</dbReference>
<gene>
    <name evidence="8" type="ORF">AS033_03550</name>
    <name evidence="9" type="ORF">RSA11_11490</name>
</gene>
<evidence type="ECO:0000313" key="11">
    <source>
        <dbReference type="Proteomes" id="UP000072605"/>
    </source>
</evidence>
<feature type="domain" description="Solute-binding protein family 5" evidence="7">
    <location>
        <begin position="87"/>
        <end position="466"/>
    </location>
</feature>
<evidence type="ECO:0000313" key="9">
    <source>
        <dbReference type="EMBL" id="KTR26321.1"/>
    </source>
</evidence>
<dbReference type="Proteomes" id="UP000072605">
    <property type="component" value="Unassembled WGS sequence"/>
</dbReference>
<comment type="subcellular location">
    <subcellularLocation>
        <location evidence="1">Cell envelope</location>
    </subcellularLocation>
</comment>
<dbReference type="SUPFAM" id="SSF53850">
    <property type="entry name" value="Periplasmic binding protein-like II"/>
    <property type="match status" value="1"/>
</dbReference>
<keyword evidence="4 6" id="KW-0732">Signal</keyword>
<dbReference type="EMBL" id="LDQV01000025">
    <property type="protein sequence ID" value="KTR26321.1"/>
    <property type="molecule type" value="Genomic_DNA"/>
</dbReference>
<comment type="similarity">
    <text evidence="2">Belongs to the bacterial solute-binding protein 5 family.</text>
</comment>
<evidence type="ECO:0000313" key="8">
    <source>
        <dbReference type="EMBL" id="KSU50467.1"/>
    </source>
</evidence>
<dbReference type="Gene3D" id="3.90.76.10">
    <property type="entry name" value="Dipeptide-binding Protein, Domain 1"/>
    <property type="match status" value="1"/>
</dbReference>
<evidence type="ECO:0000256" key="6">
    <source>
        <dbReference type="SAM" id="SignalP"/>
    </source>
</evidence>
<dbReference type="CDD" id="cd08504">
    <property type="entry name" value="PBP2_OppA"/>
    <property type="match status" value="1"/>
</dbReference>
<comment type="caution">
    <text evidence="8">The sequence shown here is derived from an EMBL/GenBank/DDBJ whole genome shotgun (WGS) entry which is preliminary data.</text>
</comment>
<dbReference type="PIRSF" id="PIRSF002741">
    <property type="entry name" value="MppA"/>
    <property type="match status" value="1"/>
</dbReference>
<evidence type="ECO:0000259" key="7">
    <source>
        <dbReference type="Pfam" id="PF00496"/>
    </source>
</evidence>